<dbReference type="Proteomes" id="UP000626210">
    <property type="component" value="Unassembled WGS sequence"/>
</dbReference>
<keyword evidence="5" id="KW-1185">Reference proteome</keyword>
<evidence type="ECO:0000256" key="1">
    <source>
        <dbReference type="ARBA" id="ARBA00023002"/>
    </source>
</evidence>
<dbReference type="Gene3D" id="2.30.110.10">
    <property type="entry name" value="Electron Transport, Fmn-binding Protein, Chain A"/>
    <property type="match status" value="1"/>
</dbReference>
<dbReference type="PANTHER" id="PTHR30466:SF1">
    <property type="entry name" value="FMN REDUCTASE (NADH) RUTF"/>
    <property type="match status" value="1"/>
</dbReference>
<accession>A0ABQ3G343</accession>
<sequence length="183" mass="19083">MRMTSETTLPASCSPAPESSPLNARDFRDGMARMGGAVHLVTSDGPQGWAGFAASAVCSVTDDPPTLLVCLRRDSSAHAAVTGNGVLCVNTLEADHQALSALFGGKTPMDTRRAAADWAQLATGAPVLADARVAFDCRIAHSLGMGTHDVLFCEVLAVAHGASAQGGLYYTERQYRRLAPLPA</sequence>
<protein>
    <submittedName>
        <fullName evidence="4">FMN reductase (NADH) RutF</fullName>
    </submittedName>
</protein>
<dbReference type="InterPro" id="IPR002563">
    <property type="entry name" value="Flavin_Rdtase-like_dom"/>
</dbReference>
<reference evidence="5" key="1">
    <citation type="journal article" date="2019" name="Int. J. Syst. Evol. Microbiol.">
        <title>The Global Catalogue of Microorganisms (GCM) 10K type strain sequencing project: providing services to taxonomists for standard genome sequencing and annotation.</title>
        <authorList>
            <consortium name="The Broad Institute Genomics Platform"/>
            <consortium name="The Broad Institute Genome Sequencing Center for Infectious Disease"/>
            <person name="Wu L."/>
            <person name="Ma J."/>
        </authorList>
    </citation>
    <scope>NUCLEOTIDE SEQUENCE [LARGE SCALE GENOMIC DNA]</scope>
    <source>
        <strain evidence="5">KCTC 23314</strain>
    </source>
</reference>
<dbReference type="InterPro" id="IPR012349">
    <property type="entry name" value="Split_barrel_FMN-bd"/>
</dbReference>
<evidence type="ECO:0000256" key="2">
    <source>
        <dbReference type="SAM" id="MobiDB-lite"/>
    </source>
</evidence>
<gene>
    <name evidence="4" type="primary">rutF</name>
    <name evidence="4" type="ORF">GCM10007320_26010</name>
</gene>
<dbReference type="RefSeq" id="WP_229882827.1">
    <property type="nucleotide sequence ID" value="NZ_BMYK01000006.1"/>
</dbReference>
<dbReference type="EMBL" id="BMYK01000006">
    <property type="protein sequence ID" value="GHC82671.1"/>
    <property type="molecule type" value="Genomic_DNA"/>
</dbReference>
<dbReference type="SUPFAM" id="SSF50475">
    <property type="entry name" value="FMN-binding split barrel"/>
    <property type="match status" value="1"/>
</dbReference>
<dbReference type="Pfam" id="PF01613">
    <property type="entry name" value="Flavin_Reduct"/>
    <property type="match status" value="1"/>
</dbReference>
<evidence type="ECO:0000313" key="5">
    <source>
        <dbReference type="Proteomes" id="UP000626210"/>
    </source>
</evidence>
<evidence type="ECO:0000313" key="4">
    <source>
        <dbReference type="EMBL" id="GHC82671.1"/>
    </source>
</evidence>
<comment type="caution">
    <text evidence="4">The sequence shown here is derived from an EMBL/GenBank/DDBJ whole genome shotgun (WGS) entry which is preliminary data.</text>
</comment>
<dbReference type="PANTHER" id="PTHR30466">
    <property type="entry name" value="FLAVIN REDUCTASE"/>
    <property type="match status" value="1"/>
</dbReference>
<evidence type="ECO:0000259" key="3">
    <source>
        <dbReference type="SMART" id="SM00903"/>
    </source>
</evidence>
<dbReference type="SMART" id="SM00903">
    <property type="entry name" value="Flavin_Reduct"/>
    <property type="match status" value="1"/>
</dbReference>
<feature type="compositionally biased region" description="Low complexity" evidence="2">
    <location>
        <begin position="10"/>
        <end position="21"/>
    </location>
</feature>
<keyword evidence="1" id="KW-0560">Oxidoreductase</keyword>
<proteinExistence type="predicted"/>
<feature type="region of interest" description="Disordered" evidence="2">
    <location>
        <begin position="1"/>
        <end position="27"/>
    </location>
</feature>
<dbReference type="InterPro" id="IPR050268">
    <property type="entry name" value="NADH-dep_flavin_reductase"/>
</dbReference>
<organism evidence="4 5">
    <name type="scientific">Pseudorhodoferax aquiterrae</name>
    <dbReference type="NCBI Taxonomy" id="747304"/>
    <lineage>
        <taxon>Bacteria</taxon>
        <taxon>Pseudomonadati</taxon>
        <taxon>Pseudomonadota</taxon>
        <taxon>Betaproteobacteria</taxon>
        <taxon>Burkholderiales</taxon>
        <taxon>Comamonadaceae</taxon>
    </lineage>
</organism>
<feature type="domain" description="Flavin reductase like" evidence="3">
    <location>
        <begin position="31"/>
        <end position="177"/>
    </location>
</feature>
<name>A0ABQ3G343_9BURK</name>